<organism evidence="4">
    <name type="scientific">Lepeophtheirus salmonis</name>
    <name type="common">Salmon louse</name>
    <name type="synonym">Caligus salmonis</name>
    <dbReference type="NCBI Taxonomy" id="72036"/>
    <lineage>
        <taxon>Eukaryota</taxon>
        <taxon>Metazoa</taxon>
        <taxon>Ecdysozoa</taxon>
        <taxon>Arthropoda</taxon>
        <taxon>Crustacea</taxon>
        <taxon>Multicrustacea</taxon>
        <taxon>Hexanauplia</taxon>
        <taxon>Copepoda</taxon>
        <taxon>Siphonostomatoida</taxon>
        <taxon>Caligidae</taxon>
        <taxon>Lepeophtheirus</taxon>
    </lineage>
</organism>
<dbReference type="PANTHER" id="PTHR12236">
    <property type="entry name" value="STRUCTURAL CONTITUENT OF CUTICLE"/>
    <property type="match status" value="1"/>
</dbReference>
<protein>
    <submittedName>
        <fullName evidence="4">Putative LOC100870303 [Apis florea]</fullName>
    </submittedName>
</protein>
<dbReference type="GO" id="GO:0005615">
    <property type="term" value="C:extracellular space"/>
    <property type="evidence" value="ECO:0007669"/>
    <property type="project" value="TreeGrafter"/>
</dbReference>
<evidence type="ECO:0000256" key="1">
    <source>
        <dbReference type="ARBA" id="ARBA00022460"/>
    </source>
</evidence>
<feature type="region of interest" description="Disordered" evidence="3">
    <location>
        <begin position="114"/>
        <end position="138"/>
    </location>
</feature>
<dbReference type="GO" id="GO:0031012">
    <property type="term" value="C:extracellular matrix"/>
    <property type="evidence" value="ECO:0007669"/>
    <property type="project" value="TreeGrafter"/>
</dbReference>
<name>A0A0K2V1A2_LEPSM</name>
<dbReference type="AlphaFoldDB" id="A0A0K2V1A2"/>
<keyword evidence="1 2" id="KW-0193">Cuticle</keyword>
<evidence type="ECO:0000256" key="3">
    <source>
        <dbReference type="SAM" id="MobiDB-lite"/>
    </source>
</evidence>
<dbReference type="InterPro" id="IPR051217">
    <property type="entry name" value="Insect_Cuticle_Struc_Prot"/>
</dbReference>
<reference evidence="4" key="1">
    <citation type="submission" date="2014-05" db="EMBL/GenBank/DDBJ databases">
        <authorList>
            <person name="Chronopoulou M."/>
        </authorList>
    </citation>
    <scope>NUCLEOTIDE SEQUENCE</scope>
    <source>
        <tissue evidence="4">Whole organism</tissue>
    </source>
</reference>
<sequence length="276" mass="31043">NKIIYEGFFKIQSSELFRRFKMKSYLIISLFSCVAIVLGDNSPYYVQEPNYSFKWEVKDDYAGQDFGQEEARKGYNTDGEYSVLLPDGRKQIVTYNVANPSSGYVADVRYEGDQKPDAYSSPQSSYSRPSYAPIPTSPVAAPPKPSLYARPSYALPPRPAYSAIQPLHSYQVTTPVITYPIYNYRHVATPYVPTLAPFVVKPTAPPARKASFIPPPTTTTARTTTETAPVFVPGSVIKEKMRLTPKLNVHPNELVNELFYGDLSKEKFKSDKKVHE</sequence>
<dbReference type="OrthoDB" id="6595597at2759"/>
<dbReference type="PANTHER" id="PTHR12236:SF79">
    <property type="entry name" value="CUTICULAR PROTEIN 50CB-RELATED"/>
    <property type="match status" value="1"/>
</dbReference>
<dbReference type="PROSITE" id="PS51155">
    <property type="entry name" value="CHIT_BIND_RR_2"/>
    <property type="match status" value="1"/>
</dbReference>
<feature type="compositionally biased region" description="Low complexity" evidence="3">
    <location>
        <begin position="119"/>
        <end position="133"/>
    </location>
</feature>
<dbReference type="Pfam" id="PF00379">
    <property type="entry name" value="Chitin_bind_4"/>
    <property type="match status" value="1"/>
</dbReference>
<dbReference type="GO" id="GO:0042302">
    <property type="term" value="F:structural constituent of cuticle"/>
    <property type="evidence" value="ECO:0007669"/>
    <property type="project" value="UniProtKB-UniRule"/>
</dbReference>
<proteinExistence type="predicted"/>
<accession>A0A0K2V1A2</accession>
<evidence type="ECO:0000313" key="4">
    <source>
        <dbReference type="EMBL" id="CDW44269.1"/>
    </source>
</evidence>
<evidence type="ECO:0000256" key="2">
    <source>
        <dbReference type="PROSITE-ProRule" id="PRU00497"/>
    </source>
</evidence>
<dbReference type="EMBL" id="HACA01026908">
    <property type="protein sequence ID" value="CDW44269.1"/>
    <property type="molecule type" value="Transcribed_RNA"/>
</dbReference>
<dbReference type="InterPro" id="IPR000618">
    <property type="entry name" value="Insect_cuticle"/>
</dbReference>
<feature type="non-terminal residue" evidence="4">
    <location>
        <position position="1"/>
    </location>
</feature>